<dbReference type="InterPro" id="IPR052893">
    <property type="entry name" value="TCS_response_regulator"/>
</dbReference>
<organism evidence="3 4">
    <name type="scientific">Reichenbachiella ulvae</name>
    <dbReference type="NCBI Taxonomy" id="2980104"/>
    <lineage>
        <taxon>Bacteria</taxon>
        <taxon>Pseudomonadati</taxon>
        <taxon>Bacteroidota</taxon>
        <taxon>Cytophagia</taxon>
        <taxon>Cytophagales</taxon>
        <taxon>Reichenbachiellaceae</taxon>
        <taxon>Reichenbachiella</taxon>
    </lineage>
</organism>
<reference evidence="3 4" key="1">
    <citation type="submission" date="2022-10" db="EMBL/GenBank/DDBJ databases">
        <title>Comparative genomics and taxonomic characterization of three novel marine species of genus Reichenbachiella exhibiting antioxidant and polysaccharide degradation activities.</title>
        <authorList>
            <person name="Muhammad N."/>
            <person name="Lee Y.-J."/>
            <person name="Ko J."/>
            <person name="Kim S.-G."/>
        </authorList>
    </citation>
    <scope>NUCLEOTIDE SEQUENCE [LARGE SCALE GENOMIC DNA]</scope>
    <source>
        <strain evidence="3 4">ABR2-5</strain>
    </source>
</reference>
<dbReference type="InterPro" id="IPR001789">
    <property type="entry name" value="Sig_transdc_resp-reg_receiver"/>
</dbReference>
<evidence type="ECO:0000313" key="4">
    <source>
        <dbReference type="Proteomes" id="UP001300692"/>
    </source>
</evidence>
<dbReference type="PROSITE" id="PS50110">
    <property type="entry name" value="RESPONSE_REGULATORY"/>
    <property type="match status" value="1"/>
</dbReference>
<evidence type="ECO:0000313" key="3">
    <source>
        <dbReference type="EMBL" id="MCV9385837.1"/>
    </source>
</evidence>
<keyword evidence="4" id="KW-1185">Reference proteome</keyword>
<keyword evidence="1" id="KW-0597">Phosphoprotein</keyword>
<dbReference type="Proteomes" id="UP001300692">
    <property type="component" value="Unassembled WGS sequence"/>
</dbReference>
<dbReference type="Pfam" id="PF00072">
    <property type="entry name" value="Response_reg"/>
    <property type="match status" value="1"/>
</dbReference>
<gene>
    <name evidence="3" type="ORF">N7U62_04145</name>
</gene>
<dbReference type="Gene3D" id="3.40.50.2300">
    <property type="match status" value="1"/>
</dbReference>
<feature type="domain" description="Response regulatory" evidence="2">
    <location>
        <begin position="7"/>
        <end position="134"/>
    </location>
</feature>
<dbReference type="SMART" id="SM00448">
    <property type="entry name" value="REC"/>
    <property type="match status" value="1"/>
</dbReference>
<name>A0ABT3CQE4_9BACT</name>
<dbReference type="PANTHER" id="PTHR44520:SF2">
    <property type="entry name" value="RESPONSE REGULATOR RCP1"/>
    <property type="match status" value="1"/>
</dbReference>
<evidence type="ECO:0000259" key="2">
    <source>
        <dbReference type="PROSITE" id="PS50110"/>
    </source>
</evidence>
<accession>A0ABT3CQE4</accession>
<evidence type="ECO:0000256" key="1">
    <source>
        <dbReference type="PROSITE-ProRule" id="PRU00169"/>
    </source>
</evidence>
<dbReference type="PANTHER" id="PTHR44520">
    <property type="entry name" value="RESPONSE REGULATOR RCP1-RELATED"/>
    <property type="match status" value="1"/>
</dbReference>
<sequence length="136" mass="15645">MTKKLNCIMLVDDNPDDNFFHQRVIKRNKSADHVVVCQSAQEAIDYLKNQELDGWIKPDMIFLDINMPGMSGWEFLEVYEDLILSDKNHVIVVMLTTSENPDDIQKADGISHVASYHAKPLSKELLDELISKHFKD</sequence>
<dbReference type="RefSeq" id="WP_264136620.1">
    <property type="nucleotide sequence ID" value="NZ_JAOYOD010000001.1"/>
</dbReference>
<protein>
    <submittedName>
        <fullName evidence="3">Response regulator</fullName>
    </submittedName>
</protein>
<dbReference type="InterPro" id="IPR011006">
    <property type="entry name" value="CheY-like_superfamily"/>
</dbReference>
<comment type="caution">
    <text evidence="3">The sequence shown here is derived from an EMBL/GenBank/DDBJ whole genome shotgun (WGS) entry which is preliminary data.</text>
</comment>
<proteinExistence type="predicted"/>
<dbReference type="SUPFAM" id="SSF52172">
    <property type="entry name" value="CheY-like"/>
    <property type="match status" value="1"/>
</dbReference>
<feature type="modified residue" description="4-aspartylphosphate" evidence="1">
    <location>
        <position position="64"/>
    </location>
</feature>
<dbReference type="EMBL" id="JAOYOD010000001">
    <property type="protein sequence ID" value="MCV9385837.1"/>
    <property type="molecule type" value="Genomic_DNA"/>
</dbReference>